<dbReference type="VEuPathDB" id="VectorBase:MDOMA2_010421"/>
<gene>
    <name evidence="1" type="primary">105261590</name>
</gene>
<dbReference type="AlphaFoldDB" id="A0A1I8NJ83"/>
<sequence length="212" mass="24583">MANYKTDFQINNENQNTFHASKNIMDNARKHTVKKQAFGELKNVIHNQLQPKSLKFDEVRINKPQKCTELRPTIQKQPIKSLKQTPKVKSKQCDEAEIKLLDYFDFAPSCCAKPHKGDRQIWYENIFDDSMIDNLIQSAYGDTEEEEVCDSKENFKYCGSDDSGCEDLLDFGWSKWECGLEKDMKPEHQMPPPSLMDLPPSMMDELPDFGDF</sequence>
<evidence type="ECO:0000313" key="1">
    <source>
        <dbReference type="EnsemblMetazoa" id="MDOA016033-PA"/>
    </source>
</evidence>
<dbReference type="OrthoDB" id="7903114at2759"/>
<organism evidence="1">
    <name type="scientific">Musca domestica</name>
    <name type="common">House fly</name>
    <dbReference type="NCBI Taxonomy" id="7370"/>
    <lineage>
        <taxon>Eukaryota</taxon>
        <taxon>Metazoa</taxon>
        <taxon>Ecdysozoa</taxon>
        <taxon>Arthropoda</taxon>
        <taxon>Hexapoda</taxon>
        <taxon>Insecta</taxon>
        <taxon>Pterygota</taxon>
        <taxon>Neoptera</taxon>
        <taxon>Endopterygota</taxon>
        <taxon>Diptera</taxon>
        <taxon>Brachycera</taxon>
        <taxon>Muscomorpha</taxon>
        <taxon>Muscoidea</taxon>
        <taxon>Muscidae</taxon>
        <taxon>Musca</taxon>
    </lineage>
</organism>
<dbReference type="VEuPathDB" id="VectorBase:MDOA016033"/>
<name>A0A1I8NJ83_MUSDO</name>
<dbReference type="KEGG" id="mde:105261590"/>
<proteinExistence type="predicted"/>
<accession>A0A1I8NJ83</accession>
<dbReference type="EnsemblMetazoa" id="MDOA016033-RA">
    <property type="protein sequence ID" value="MDOA016033-PA"/>
    <property type="gene ID" value="MDOA016033"/>
</dbReference>
<dbReference type="RefSeq" id="XP_011291045.2">
    <property type="nucleotide sequence ID" value="XM_011292743.3"/>
</dbReference>
<protein>
    <submittedName>
        <fullName evidence="1">Uncharacterized protein</fullName>
    </submittedName>
</protein>
<reference evidence="1" key="1">
    <citation type="submission" date="2020-05" db="UniProtKB">
        <authorList>
            <consortium name="EnsemblMetazoa"/>
        </authorList>
    </citation>
    <scope>IDENTIFICATION</scope>
    <source>
        <strain evidence="1">Aabys</strain>
    </source>
</reference>